<proteinExistence type="predicted"/>
<reference evidence="2 3" key="1">
    <citation type="submission" date="2018-12" db="EMBL/GenBank/DDBJ databases">
        <title>Complete genome sequence of Flaviflexus salsibiostraticola KCTC 33148.</title>
        <authorList>
            <person name="Bae J.-W."/>
        </authorList>
    </citation>
    <scope>NUCLEOTIDE SEQUENCE [LARGE SCALE GENOMIC DNA]</scope>
    <source>
        <strain evidence="2 3">KCTC 33148</strain>
    </source>
</reference>
<dbReference type="KEGG" id="fsl:EJO69_07580"/>
<keyword evidence="3" id="KW-1185">Reference proteome</keyword>
<organism evidence="2 3">
    <name type="scientific">Flaviflexus salsibiostraticola</name>
    <dbReference type="NCBI Taxonomy" id="1282737"/>
    <lineage>
        <taxon>Bacteria</taxon>
        <taxon>Bacillati</taxon>
        <taxon>Actinomycetota</taxon>
        <taxon>Actinomycetes</taxon>
        <taxon>Actinomycetales</taxon>
        <taxon>Actinomycetaceae</taxon>
        <taxon>Flaviflexus</taxon>
    </lineage>
</organism>
<sequence>MVQLNSRGREHNLLASMPALFFFLSLSTMDHRVIGEAPLDPVTHLSGPESETASRLTRAVAERGMPALFGPMDDVLTHVGRIATELSFGSLAPLNRPGYRLSSFRECFRPLAHAIAAESEFTWWWEGAHTHRVTAKDIGTSPGRDLENESRWSNQPRSSTTIQTTPGPIGPYESTLAVCFDNDTEFGGDHRTMQLADHDSLGRGLSIASAADWAALVEYANTPVTSRSRKRYWSEFLGERQSWVSPDWQRISGAYSWVELTLGGFLSAAYQPIDTRVGTSAIVGWTPGATVFFHVDTSPYRGWAEN</sequence>
<dbReference type="EMBL" id="CP034438">
    <property type="protein sequence ID" value="AZN30183.1"/>
    <property type="molecule type" value="Genomic_DNA"/>
</dbReference>
<evidence type="ECO:0000313" key="3">
    <source>
        <dbReference type="Proteomes" id="UP000270021"/>
    </source>
</evidence>
<dbReference type="Proteomes" id="UP000270021">
    <property type="component" value="Chromosome"/>
</dbReference>
<dbReference type="OrthoDB" id="4700192at2"/>
<accession>A0A3S8Z9Q6</accession>
<feature type="region of interest" description="Disordered" evidence="1">
    <location>
        <begin position="136"/>
        <end position="167"/>
    </location>
</feature>
<dbReference type="AlphaFoldDB" id="A0A3S8Z9Q6"/>
<dbReference type="RefSeq" id="WP_126040702.1">
    <property type="nucleotide sequence ID" value="NZ_CP034438.1"/>
</dbReference>
<protein>
    <submittedName>
        <fullName evidence="2">Uncharacterized protein</fullName>
    </submittedName>
</protein>
<evidence type="ECO:0000313" key="2">
    <source>
        <dbReference type="EMBL" id="AZN30183.1"/>
    </source>
</evidence>
<gene>
    <name evidence="2" type="ORF">EJO69_07580</name>
</gene>
<evidence type="ECO:0000256" key="1">
    <source>
        <dbReference type="SAM" id="MobiDB-lite"/>
    </source>
</evidence>
<name>A0A3S8Z9Q6_9ACTO</name>